<evidence type="ECO:0000313" key="1">
    <source>
        <dbReference type="EMBL" id="MBP4143241.1"/>
    </source>
</evidence>
<keyword evidence="2" id="KW-1185">Reference proteome</keyword>
<accession>A0ABS5CX75</accession>
<name>A0ABS5CX75_9FLAO</name>
<dbReference type="RefSeq" id="WP_210646969.1">
    <property type="nucleotide sequence ID" value="NZ_JAGFBU010000019.1"/>
</dbReference>
<comment type="caution">
    <text evidence="1">The sequence shown here is derived from an EMBL/GenBank/DDBJ whole genome shotgun (WGS) entry which is preliminary data.</text>
</comment>
<proteinExistence type="predicted"/>
<dbReference type="Proteomes" id="UP000674217">
    <property type="component" value="Unassembled WGS sequence"/>
</dbReference>
<evidence type="ECO:0000313" key="2">
    <source>
        <dbReference type="Proteomes" id="UP000674217"/>
    </source>
</evidence>
<dbReference type="EMBL" id="JAGFBU010000019">
    <property type="protein sequence ID" value="MBP4143241.1"/>
    <property type="molecule type" value="Genomic_DNA"/>
</dbReference>
<organism evidence="1 2">
    <name type="scientific">Flavobacterium flabelliforme</name>
    <dbReference type="NCBI Taxonomy" id="2816119"/>
    <lineage>
        <taxon>Bacteria</taxon>
        <taxon>Pseudomonadati</taxon>
        <taxon>Bacteroidota</taxon>
        <taxon>Flavobacteriia</taxon>
        <taxon>Flavobacteriales</taxon>
        <taxon>Flavobacteriaceae</taxon>
        <taxon>Flavobacterium</taxon>
    </lineage>
</organism>
<protein>
    <recommendedName>
        <fullName evidence="3">Carboxypeptidase regulatory-like domain-containing protein</fullName>
    </recommendedName>
</protein>
<reference evidence="1 2" key="1">
    <citation type="submission" date="2021-03" db="EMBL/GenBank/DDBJ databases">
        <title>Flavobacterium Flabelliformis Sp. Nov. And Flavobacterium Geliluteum Sp. Nov., Two Novel Multidrug Resistant Psychrophilic Species Isolated From Antarctica.</title>
        <authorList>
            <person name="Kralova S."/>
            <person name="Busse H.J."/>
            <person name="Bezdicek M."/>
            <person name="Nykrynova M."/>
            <person name="Kroupova E."/>
            <person name="Krsek D."/>
            <person name="Sedlacek I."/>
        </authorList>
    </citation>
    <scope>NUCLEOTIDE SEQUENCE [LARGE SCALE GENOMIC DNA]</scope>
    <source>
        <strain evidence="1 2">P4023</strain>
    </source>
</reference>
<gene>
    <name evidence="1" type="ORF">J3S90_15680</name>
</gene>
<sequence length="186" mass="21588">MKFKMKYILSIFAVFLILSFNTFSNQVFINGHLKPKSSSYKSDLIGLKIFVKADGKILAESYTDQNGDFNLKFIAENQKSFDFFCSGIGIGTILLKSVNNFESDNLEMNLDFTSKYRKNIFGKVFCLKCNKTDKVYEIEYSDPPIVTRKINQSGDTIYSKIYKNKYRENDTVEPAKYYCERDDVKF</sequence>
<evidence type="ECO:0008006" key="3">
    <source>
        <dbReference type="Google" id="ProtNLM"/>
    </source>
</evidence>